<dbReference type="Gene3D" id="2.60.40.2580">
    <property type="match status" value="1"/>
</dbReference>
<comment type="caution">
    <text evidence="3">The sequence shown here is derived from an EMBL/GenBank/DDBJ whole genome shotgun (WGS) entry which is preliminary data.</text>
</comment>
<reference evidence="3" key="1">
    <citation type="journal article" date="2012" name="PLoS ONE">
        <title>Gene sets for utilization of primary and secondary nutrition supplies in the distal gut of endangered iberian lynx.</title>
        <authorList>
            <person name="Alcaide M."/>
            <person name="Messina E."/>
            <person name="Richter M."/>
            <person name="Bargiela R."/>
            <person name="Peplies J."/>
            <person name="Huws S.A."/>
            <person name="Newbold C.J."/>
            <person name="Golyshin P.N."/>
            <person name="Simon M.A."/>
            <person name="Lopez G."/>
            <person name="Yakimov M.M."/>
            <person name="Ferrer M."/>
        </authorList>
    </citation>
    <scope>NUCLEOTIDE SEQUENCE</scope>
</reference>
<feature type="domain" description="Major fimbrial subunit protein N-terminal" evidence="2">
    <location>
        <begin position="37"/>
        <end position="135"/>
    </location>
</feature>
<dbReference type="AlphaFoldDB" id="J9GJY8"/>
<organism evidence="3">
    <name type="scientific">gut metagenome</name>
    <dbReference type="NCBI Taxonomy" id="749906"/>
    <lineage>
        <taxon>unclassified sequences</taxon>
        <taxon>metagenomes</taxon>
        <taxon>organismal metagenomes</taxon>
    </lineage>
</organism>
<protein>
    <recommendedName>
        <fullName evidence="2">Major fimbrial subunit protein N-terminal domain-containing protein</fullName>
    </recommendedName>
</protein>
<gene>
    <name evidence="3" type="ORF">EVA_04294</name>
</gene>
<proteinExistence type="predicted"/>
<evidence type="ECO:0000259" key="2">
    <source>
        <dbReference type="Pfam" id="PF06321"/>
    </source>
</evidence>
<dbReference type="Pfam" id="PF06321">
    <property type="entry name" value="P_gingi_FimA"/>
    <property type="match status" value="1"/>
</dbReference>
<dbReference type="InterPro" id="IPR029141">
    <property type="entry name" value="FimA_N"/>
</dbReference>
<evidence type="ECO:0000313" key="3">
    <source>
        <dbReference type="EMBL" id="EJX07594.1"/>
    </source>
</evidence>
<dbReference type="EMBL" id="AMCI01000845">
    <property type="protein sequence ID" value="EJX07594.1"/>
    <property type="molecule type" value="Genomic_DNA"/>
</dbReference>
<feature type="non-terminal residue" evidence="3">
    <location>
        <position position="142"/>
    </location>
</feature>
<sequence>MKYLNYLVSGLAMSFMVACSDSDELSGNEGTLSQGDAYLSLAISMPNGEMNGTRALNEPNEKHEGTTGEQQITTLKLFVYNKTDGKLEYVHEYKGSDLRPDKPMPGSDKSTLYTLTPFAVKAGAKKLVVVANAPKGKFEQMD</sequence>
<dbReference type="PROSITE" id="PS51257">
    <property type="entry name" value="PROKAR_LIPOPROTEIN"/>
    <property type="match status" value="1"/>
</dbReference>
<evidence type="ECO:0000256" key="1">
    <source>
        <dbReference type="SAM" id="MobiDB-lite"/>
    </source>
</evidence>
<accession>J9GJY8</accession>
<feature type="region of interest" description="Disordered" evidence="1">
    <location>
        <begin position="49"/>
        <end position="69"/>
    </location>
</feature>
<name>J9GJY8_9ZZZZ</name>